<comment type="caution">
    <text evidence="1">The sequence shown here is derived from an EMBL/GenBank/DDBJ whole genome shotgun (WGS) entry which is preliminary data.</text>
</comment>
<keyword evidence="2" id="KW-1185">Reference proteome</keyword>
<dbReference type="Proteomes" id="UP000217446">
    <property type="component" value="Unassembled WGS sequence"/>
</dbReference>
<reference evidence="2" key="1">
    <citation type="submission" date="2017-05" db="EMBL/GenBank/DDBJ databases">
        <title>Streptomyces olivochromogenes NBRC 3561 whole genome shotgun sequence.</title>
        <authorList>
            <person name="Dohra H."/>
            <person name="Kodani S."/>
        </authorList>
    </citation>
    <scope>NUCLEOTIDE SEQUENCE [LARGE SCALE GENOMIC DNA]</scope>
    <source>
        <strain evidence="2">NBRC 3561</strain>
    </source>
</reference>
<proteinExistence type="predicted"/>
<dbReference type="EMBL" id="BDQI01000056">
    <property type="protein sequence ID" value="GAX58527.1"/>
    <property type="molecule type" value="Genomic_DNA"/>
</dbReference>
<name>A0A286PG48_STROL</name>
<dbReference type="RefSeq" id="WP_067382471.1">
    <property type="nucleotide sequence ID" value="NZ_BDQI01000056.1"/>
</dbReference>
<organism evidence="1 2">
    <name type="scientific">Streptomyces olivochromogenes</name>
    <dbReference type="NCBI Taxonomy" id="1963"/>
    <lineage>
        <taxon>Bacteria</taxon>
        <taxon>Bacillati</taxon>
        <taxon>Actinomycetota</taxon>
        <taxon>Actinomycetes</taxon>
        <taxon>Kitasatosporales</taxon>
        <taxon>Streptomycetaceae</taxon>
        <taxon>Streptomyces</taxon>
    </lineage>
</organism>
<evidence type="ECO:0000313" key="1">
    <source>
        <dbReference type="EMBL" id="GAX58527.1"/>
    </source>
</evidence>
<evidence type="ECO:0000313" key="2">
    <source>
        <dbReference type="Proteomes" id="UP000217446"/>
    </source>
</evidence>
<protein>
    <submittedName>
        <fullName evidence="1">Uncharacterized protein</fullName>
    </submittedName>
</protein>
<gene>
    <name evidence="1" type="ORF">SO3561_10100</name>
</gene>
<accession>A0A286PG48</accession>
<dbReference type="AlphaFoldDB" id="A0A286PG48"/>
<sequence>MHCLPGKGLRSRHVQQRLCPRPVSPNGGFRPGGFDTSVLTPNITAALKRGRPFSILAGMHYGTLGGFAPVVLLAADSDLVRQDVAARHWPALRTVLGKIGAAEQAVRGAPSRWSCPAAP</sequence>